<keyword evidence="3" id="KW-1185">Reference proteome</keyword>
<evidence type="ECO:0000313" key="2">
    <source>
        <dbReference type="EMBL" id="MEJ5943821.1"/>
    </source>
</evidence>
<dbReference type="Proteomes" id="UP001387100">
    <property type="component" value="Unassembled WGS sequence"/>
</dbReference>
<sequence>MDDLAPRTRTTAPPAPTGTSPGPRRPHARVARGRPRTPGLLGAAALLLLSVAAAPAAAGSARGEPVVVAEDLVGPLSLEVSRRGDVVVAQSFAGLLTTVDRTGRRTDLPLHPGEEAAGLSTTGAGVLLTHSAGEGPDAVALLERRDRRGRVDVVADLAAHERATNVDGGTTYGLRDTSRSCLDQLPDGFPGRYTGEVYSHPYATAPLGGGRTVVADAGGNALLAVDARGRVRTLAVLPAQPAVLTADLVAENGLPACTVGQTYWFEPVPTDVEVGPGSDLYVSLLPGGPEDPSLGARGSVVRVDPRTGAVRTVLDGLLGATGVAVGDDGTVYAAELFGGRVVALDAGAHERRTVLEADLPAAVEVSGGRLYVTTQVLGPQGQVVRVDL</sequence>
<accession>A0ABU8RFG4</accession>
<dbReference type="EMBL" id="JBBIAA010000001">
    <property type="protein sequence ID" value="MEJ5943821.1"/>
    <property type="molecule type" value="Genomic_DNA"/>
</dbReference>
<gene>
    <name evidence="2" type="ORF">WDZ17_00745</name>
</gene>
<feature type="region of interest" description="Disordered" evidence="1">
    <location>
        <begin position="1"/>
        <end position="36"/>
    </location>
</feature>
<protein>
    <submittedName>
        <fullName evidence="2">ScyD/ScyE family protein</fullName>
    </submittedName>
</protein>
<proteinExistence type="predicted"/>
<name>A0ABU8RFG4_9ACTN</name>
<dbReference type="RefSeq" id="WP_339573213.1">
    <property type="nucleotide sequence ID" value="NZ_JBBIAA010000001.1"/>
</dbReference>
<comment type="caution">
    <text evidence="2">The sequence shown here is derived from an EMBL/GenBank/DDBJ whole genome shotgun (WGS) entry which is preliminary data.</text>
</comment>
<dbReference type="Gene3D" id="2.120.10.30">
    <property type="entry name" value="TolB, C-terminal domain"/>
    <property type="match status" value="1"/>
</dbReference>
<reference evidence="2 3" key="1">
    <citation type="journal article" date="2017" name="Int. J. Syst. Evol. Microbiol.">
        <title>Pseudokineococcus basanitobsidens sp. nov., isolated from volcanic rock.</title>
        <authorList>
            <person name="Lee D.W."/>
            <person name="Park M.Y."/>
            <person name="Kim J.J."/>
            <person name="Kim B.S."/>
        </authorList>
    </citation>
    <scope>NUCLEOTIDE SEQUENCE [LARGE SCALE GENOMIC DNA]</scope>
    <source>
        <strain evidence="2 3">DSM 103726</strain>
    </source>
</reference>
<dbReference type="InterPro" id="IPR048031">
    <property type="entry name" value="ScyD/ScyE-like"/>
</dbReference>
<feature type="compositionally biased region" description="Basic residues" evidence="1">
    <location>
        <begin position="24"/>
        <end position="35"/>
    </location>
</feature>
<evidence type="ECO:0000256" key="1">
    <source>
        <dbReference type="SAM" id="MobiDB-lite"/>
    </source>
</evidence>
<dbReference type="SUPFAM" id="SSF63829">
    <property type="entry name" value="Calcium-dependent phosphotriesterase"/>
    <property type="match status" value="1"/>
</dbReference>
<evidence type="ECO:0000313" key="3">
    <source>
        <dbReference type="Proteomes" id="UP001387100"/>
    </source>
</evidence>
<organism evidence="2 3">
    <name type="scientific">Pseudokineococcus basanitobsidens</name>
    <dbReference type="NCBI Taxonomy" id="1926649"/>
    <lineage>
        <taxon>Bacteria</taxon>
        <taxon>Bacillati</taxon>
        <taxon>Actinomycetota</taxon>
        <taxon>Actinomycetes</taxon>
        <taxon>Kineosporiales</taxon>
        <taxon>Kineosporiaceae</taxon>
        <taxon>Pseudokineococcus</taxon>
    </lineage>
</organism>
<feature type="compositionally biased region" description="Low complexity" evidence="1">
    <location>
        <begin position="7"/>
        <end position="22"/>
    </location>
</feature>
<dbReference type="InterPro" id="IPR011042">
    <property type="entry name" value="6-blade_b-propeller_TolB-like"/>
</dbReference>
<dbReference type="NCBIfam" id="NF033206">
    <property type="entry name" value="ScyE_fam"/>
    <property type="match status" value="1"/>
</dbReference>